<dbReference type="InterPro" id="IPR053793">
    <property type="entry name" value="PB1-like"/>
</dbReference>
<dbReference type="PANTHER" id="PTHR32002:SF46">
    <property type="entry name" value="PROTEIN NLP2"/>
    <property type="match status" value="1"/>
</dbReference>
<dbReference type="GO" id="GO:0003677">
    <property type="term" value="F:DNA binding"/>
    <property type="evidence" value="ECO:0007669"/>
    <property type="project" value="UniProtKB-KW"/>
</dbReference>
<dbReference type="SMART" id="SM00666">
    <property type="entry name" value="PB1"/>
    <property type="match status" value="1"/>
</dbReference>
<dbReference type="InterPro" id="IPR000270">
    <property type="entry name" value="PB1_dom"/>
</dbReference>
<dbReference type="InterPro" id="IPR055081">
    <property type="entry name" value="NLP1-9_GAF"/>
</dbReference>
<name>A0A5N6NLM5_9ASTR</name>
<sequence>MNDHKASIFGSIKESDLTAMDDTSYDLQSSSSYLNSSETYLTCLHQKLSHEQDEAHVKPFEYHLTDTIFDDQTPVISDAKLMSDPVYQDLYNGAYELVLAEIRQVLKSVCDMHCLPLAQTWSPCVQQGRPGCHQQSAGCISVISSASYVFDPNVLGFYEACCELHVVHGEGIAGKAIGTNQPCFATDITGFCSSEYPLADHAKDFGLCGAVAIRLRSIYTGPIDFVLEFFLPRDCRTEEGQKQMLSAISCVIRRVSRSLYVMNDDELEKEDLASVKETSRSSSWISDMMEAQRRGESVIVSMGTHKEEPQEFKLINQWDYHQSTLTGERKQIHPDVRPKVRRRPLAARRSEVKKRVKTERNISLPLLQQYFPGSLKDAAKSIGVCPTTLKRICREHGIMRWPSRKIKKVGHSLKKLQLIIDSVQGAEGTIQLGSFYTNFPELSSPNSQNPKPTNDCVKKTSSLSSSCDSHNSDSSTLCCIKEHTLNTQKPAHELRTQREKQVDEGVFRVKAIYGEQNIRLRMSQEWGFGDLQREIMRRIGIDDMNRLTLKYLDDDFEWVLLTCDADLEECMGIYMASKKCTIKIFLSQSFHQESGSSFIGNC</sequence>
<evidence type="ECO:0000259" key="6">
    <source>
        <dbReference type="PROSITE" id="PS51745"/>
    </source>
</evidence>
<keyword evidence="2" id="KW-0238">DNA-binding</keyword>
<dbReference type="Pfam" id="PF22922">
    <property type="entry name" value="GAF_NLP"/>
    <property type="match status" value="1"/>
</dbReference>
<evidence type="ECO:0000256" key="3">
    <source>
        <dbReference type="ARBA" id="ARBA00023163"/>
    </source>
</evidence>
<evidence type="ECO:0000256" key="4">
    <source>
        <dbReference type="ARBA" id="ARBA00023242"/>
    </source>
</evidence>
<dbReference type="InterPro" id="IPR003035">
    <property type="entry name" value="RWP-RK_dom"/>
</dbReference>
<dbReference type="PROSITE" id="PS51745">
    <property type="entry name" value="PB1"/>
    <property type="match status" value="1"/>
</dbReference>
<dbReference type="PROSITE" id="PS51519">
    <property type="entry name" value="RWP_RK"/>
    <property type="match status" value="1"/>
</dbReference>
<reference evidence="7 8" key="1">
    <citation type="submission" date="2019-05" db="EMBL/GenBank/DDBJ databases">
        <title>Mikania micrantha, genome provides insights into the molecular mechanism of rapid growth.</title>
        <authorList>
            <person name="Liu B."/>
        </authorList>
    </citation>
    <scope>NUCLEOTIDE SEQUENCE [LARGE SCALE GENOMIC DNA]</scope>
    <source>
        <strain evidence="7">NLD-2019</strain>
        <tissue evidence="7">Leaf</tissue>
    </source>
</reference>
<keyword evidence="1" id="KW-0805">Transcription regulation</keyword>
<keyword evidence="4" id="KW-0539">Nucleus</keyword>
<comment type="caution">
    <text evidence="7">The sequence shown here is derived from an EMBL/GenBank/DDBJ whole genome shotgun (WGS) entry which is preliminary data.</text>
</comment>
<feature type="domain" description="RWP-RK" evidence="5">
    <location>
        <begin position="348"/>
        <end position="429"/>
    </location>
</feature>
<organism evidence="7 8">
    <name type="scientific">Mikania micrantha</name>
    <name type="common">bitter vine</name>
    <dbReference type="NCBI Taxonomy" id="192012"/>
    <lineage>
        <taxon>Eukaryota</taxon>
        <taxon>Viridiplantae</taxon>
        <taxon>Streptophyta</taxon>
        <taxon>Embryophyta</taxon>
        <taxon>Tracheophyta</taxon>
        <taxon>Spermatophyta</taxon>
        <taxon>Magnoliopsida</taxon>
        <taxon>eudicotyledons</taxon>
        <taxon>Gunneridae</taxon>
        <taxon>Pentapetalae</taxon>
        <taxon>asterids</taxon>
        <taxon>campanulids</taxon>
        <taxon>Asterales</taxon>
        <taxon>Asteraceae</taxon>
        <taxon>Asteroideae</taxon>
        <taxon>Heliantheae alliance</taxon>
        <taxon>Eupatorieae</taxon>
        <taxon>Mikania</taxon>
    </lineage>
</organism>
<dbReference type="AlphaFoldDB" id="A0A5N6NLM5"/>
<gene>
    <name evidence="7" type="ORF">E3N88_18848</name>
</gene>
<dbReference type="Proteomes" id="UP000326396">
    <property type="component" value="Linkage Group LG18"/>
</dbReference>
<evidence type="ECO:0008006" key="9">
    <source>
        <dbReference type="Google" id="ProtNLM"/>
    </source>
</evidence>
<evidence type="ECO:0000256" key="1">
    <source>
        <dbReference type="ARBA" id="ARBA00023015"/>
    </source>
</evidence>
<evidence type="ECO:0000313" key="8">
    <source>
        <dbReference type="Proteomes" id="UP000326396"/>
    </source>
</evidence>
<accession>A0A5N6NLM5</accession>
<dbReference type="Pfam" id="PF02042">
    <property type="entry name" value="RWP-RK"/>
    <property type="match status" value="1"/>
</dbReference>
<dbReference type="EMBL" id="SZYD01000010">
    <property type="protein sequence ID" value="KAD4982177.1"/>
    <property type="molecule type" value="Genomic_DNA"/>
</dbReference>
<feature type="domain" description="PB1" evidence="6">
    <location>
        <begin position="506"/>
        <end position="589"/>
    </location>
</feature>
<dbReference type="GO" id="GO:0003700">
    <property type="term" value="F:DNA-binding transcription factor activity"/>
    <property type="evidence" value="ECO:0007669"/>
    <property type="project" value="InterPro"/>
</dbReference>
<dbReference type="CDD" id="cd06407">
    <property type="entry name" value="PB1_NLP"/>
    <property type="match status" value="1"/>
</dbReference>
<dbReference type="SUPFAM" id="SSF54277">
    <property type="entry name" value="CAD &amp; PB1 domains"/>
    <property type="match status" value="1"/>
</dbReference>
<evidence type="ECO:0000259" key="5">
    <source>
        <dbReference type="PROSITE" id="PS51519"/>
    </source>
</evidence>
<keyword evidence="3" id="KW-0804">Transcription</keyword>
<dbReference type="InterPro" id="IPR045012">
    <property type="entry name" value="NLP"/>
</dbReference>
<dbReference type="PANTHER" id="PTHR32002">
    <property type="entry name" value="PROTEIN NLP8"/>
    <property type="match status" value="1"/>
</dbReference>
<evidence type="ECO:0000256" key="2">
    <source>
        <dbReference type="ARBA" id="ARBA00023125"/>
    </source>
</evidence>
<dbReference type="Gene3D" id="3.10.20.90">
    <property type="entry name" value="Phosphatidylinositol 3-kinase Catalytic Subunit, Chain A, domain 1"/>
    <property type="match status" value="1"/>
</dbReference>
<dbReference type="OrthoDB" id="6270329at2759"/>
<dbReference type="InterPro" id="IPR034891">
    <property type="entry name" value="PB1_NLP"/>
</dbReference>
<keyword evidence="8" id="KW-1185">Reference proteome</keyword>
<protein>
    <recommendedName>
        <fullName evidence="9">RWP-RK domain-containing protein</fullName>
    </recommendedName>
</protein>
<dbReference type="Pfam" id="PF00564">
    <property type="entry name" value="PB1"/>
    <property type="match status" value="1"/>
</dbReference>
<evidence type="ECO:0000313" key="7">
    <source>
        <dbReference type="EMBL" id="KAD4982177.1"/>
    </source>
</evidence>
<proteinExistence type="predicted"/>